<evidence type="ECO:0000256" key="7">
    <source>
        <dbReference type="ARBA" id="ARBA00023239"/>
    </source>
</evidence>
<feature type="region of interest" description="Disordered" evidence="8">
    <location>
        <begin position="326"/>
        <end position="352"/>
    </location>
</feature>
<dbReference type="GO" id="GO:0106300">
    <property type="term" value="P:protein-DNA covalent cross-linking repair"/>
    <property type="evidence" value="ECO:0007669"/>
    <property type="project" value="InterPro"/>
</dbReference>
<dbReference type="SUPFAM" id="SSF143081">
    <property type="entry name" value="BB1717-like"/>
    <property type="match status" value="1"/>
</dbReference>
<feature type="compositionally biased region" description="Basic residues" evidence="8">
    <location>
        <begin position="329"/>
        <end position="343"/>
    </location>
</feature>
<dbReference type="InParanoid" id="S8E235"/>
<dbReference type="InterPro" id="IPR003738">
    <property type="entry name" value="SRAP"/>
</dbReference>
<protein>
    <recommendedName>
        <fullName evidence="11">DUF159-domain-containing protein</fullName>
    </recommendedName>
</protein>
<keyword evidence="7" id="KW-0456">Lyase</keyword>
<dbReference type="PANTHER" id="PTHR13604:SF0">
    <property type="entry name" value="ABASIC SITE PROCESSING PROTEIN HMCES"/>
    <property type="match status" value="1"/>
</dbReference>
<dbReference type="STRING" id="743788.S8E235"/>
<feature type="region of interest" description="Disordered" evidence="8">
    <location>
        <begin position="255"/>
        <end position="301"/>
    </location>
</feature>
<accession>S8E235</accession>
<evidence type="ECO:0000256" key="5">
    <source>
        <dbReference type="ARBA" id="ARBA00023124"/>
    </source>
</evidence>
<keyword evidence="6" id="KW-0238">DNA-binding</keyword>
<name>S8E235_FOMSC</name>
<evidence type="ECO:0000256" key="2">
    <source>
        <dbReference type="ARBA" id="ARBA00022670"/>
    </source>
</evidence>
<keyword evidence="3" id="KW-0227">DNA damage</keyword>
<feature type="region of interest" description="Disordered" evidence="8">
    <location>
        <begin position="38"/>
        <end position="57"/>
    </location>
</feature>
<keyword evidence="4" id="KW-0378">Hydrolase</keyword>
<organism evidence="9 10">
    <name type="scientific">Fomitopsis schrenkii</name>
    <name type="common">Brown rot fungus</name>
    <dbReference type="NCBI Taxonomy" id="2126942"/>
    <lineage>
        <taxon>Eukaryota</taxon>
        <taxon>Fungi</taxon>
        <taxon>Dikarya</taxon>
        <taxon>Basidiomycota</taxon>
        <taxon>Agaricomycotina</taxon>
        <taxon>Agaricomycetes</taxon>
        <taxon>Polyporales</taxon>
        <taxon>Fomitopsis</taxon>
    </lineage>
</organism>
<dbReference type="OrthoDB" id="2111841at2759"/>
<evidence type="ECO:0000313" key="9">
    <source>
        <dbReference type="EMBL" id="EPS98837.1"/>
    </source>
</evidence>
<comment type="similarity">
    <text evidence="1">Belongs to the SOS response-associated peptidase family.</text>
</comment>
<dbReference type="eggNOG" id="KOG2618">
    <property type="taxonomic scope" value="Eukaryota"/>
</dbReference>
<dbReference type="Proteomes" id="UP000015241">
    <property type="component" value="Unassembled WGS sequence"/>
</dbReference>
<evidence type="ECO:0000256" key="1">
    <source>
        <dbReference type="ARBA" id="ARBA00008136"/>
    </source>
</evidence>
<dbReference type="EMBL" id="KE504161">
    <property type="protein sequence ID" value="EPS98837.1"/>
    <property type="molecule type" value="Genomic_DNA"/>
</dbReference>
<evidence type="ECO:0000256" key="4">
    <source>
        <dbReference type="ARBA" id="ARBA00022801"/>
    </source>
</evidence>
<dbReference type="GO" id="GO:0008233">
    <property type="term" value="F:peptidase activity"/>
    <property type="evidence" value="ECO:0007669"/>
    <property type="project" value="UniProtKB-KW"/>
</dbReference>
<dbReference type="HOGENOM" id="CLU_035990_0_2_1"/>
<reference evidence="9 10" key="1">
    <citation type="journal article" date="2012" name="Science">
        <title>The Paleozoic origin of enzymatic lignin decomposition reconstructed from 31 fungal genomes.</title>
        <authorList>
            <person name="Floudas D."/>
            <person name="Binder M."/>
            <person name="Riley R."/>
            <person name="Barry K."/>
            <person name="Blanchette R.A."/>
            <person name="Henrissat B."/>
            <person name="Martinez A.T."/>
            <person name="Otillar R."/>
            <person name="Spatafora J.W."/>
            <person name="Yadav J.S."/>
            <person name="Aerts A."/>
            <person name="Benoit I."/>
            <person name="Boyd A."/>
            <person name="Carlson A."/>
            <person name="Copeland A."/>
            <person name="Coutinho P.M."/>
            <person name="de Vries R.P."/>
            <person name="Ferreira P."/>
            <person name="Findley K."/>
            <person name="Foster B."/>
            <person name="Gaskell J."/>
            <person name="Glotzer D."/>
            <person name="Gorecki P."/>
            <person name="Heitman J."/>
            <person name="Hesse C."/>
            <person name="Hori C."/>
            <person name="Igarashi K."/>
            <person name="Jurgens J.A."/>
            <person name="Kallen N."/>
            <person name="Kersten P."/>
            <person name="Kohler A."/>
            <person name="Kuees U."/>
            <person name="Kumar T.K.A."/>
            <person name="Kuo A."/>
            <person name="LaButti K."/>
            <person name="Larrondo L.F."/>
            <person name="Lindquist E."/>
            <person name="Ling A."/>
            <person name="Lombard V."/>
            <person name="Lucas S."/>
            <person name="Lundell T."/>
            <person name="Martin R."/>
            <person name="McLaughlin D.J."/>
            <person name="Morgenstern I."/>
            <person name="Morin E."/>
            <person name="Murat C."/>
            <person name="Nagy L.G."/>
            <person name="Nolan M."/>
            <person name="Ohm R.A."/>
            <person name="Patyshakuliyeva A."/>
            <person name="Rokas A."/>
            <person name="Ruiz-Duenas F.J."/>
            <person name="Sabat G."/>
            <person name="Salamov A."/>
            <person name="Samejima M."/>
            <person name="Schmutz J."/>
            <person name="Slot J.C."/>
            <person name="St John F."/>
            <person name="Stenlid J."/>
            <person name="Sun H."/>
            <person name="Sun S."/>
            <person name="Syed K."/>
            <person name="Tsang A."/>
            <person name="Wiebenga A."/>
            <person name="Young D."/>
            <person name="Pisabarro A."/>
            <person name="Eastwood D.C."/>
            <person name="Martin F."/>
            <person name="Cullen D."/>
            <person name="Grigoriev I.V."/>
            <person name="Hibbett D.S."/>
        </authorList>
    </citation>
    <scope>NUCLEOTIDE SEQUENCE</scope>
    <source>
        <strain evidence="10">FP-58527</strain>
    </source>
</reference>
<dbReference type="GO" id="GO:0006508">
    <property type="term" value="P:proteolysis"/>
    <property type="evidence" value="ECO:0007669"/>
    <property type="project" value="UniProtKB-KW"/>
</dbReference>
<evidence type="ECO:0000313" key="10">
    <source>
        <dbReference type="Proteomes" id="UP000015241"/>
    </source>
</evidence>
<dbReference type="Gene3D" id="3.90.1680.10">
    <property type="entry name" value="SOS response associated peptidase-like"/>
    <property type="match status" value="1"/>
</dbReference>
<keyword evidence="5" id="KW-0190">Covalent protein-DNA linkage</keyword>
<dbReference type="InterPro" id="IPR036590">
    <property type="entry name" value="SRAP-like"/>
</dbReference>
<feature type="compositionally biased region" description="Polar residues" evidence="8">
    <location>
        <begin position="271"/>
        <end position="288"/>
    </location>
</feature>
<sequence>MCGRYSLGVPPEDVQEMHGYNVHVGEWVGRDQFQPRHNVAPRSQAPVLRRRDPGEAGSADDLVLQTMRWGLVPHWSKHEDKTLNTTNARREQLVEGGGMWQSIKGKRRCAVLCEGYYEWLKKGKERLPHFTKRKDGQLMLLAGLYDHAHLEGESEPLWTFTIVTTDANKDFQWLHDRQPVILSSIDALNAWLDTSPQKWTPQLTKLVEPYRDPDVPLTCYQVPKEVGKVGTESPTFIQPVAERKDGIQAMFARQATSSQQLKGAKRKRSTSPKPSDTTMQAQKESSQGKMKPSVDKLNTWEDDSEIEYVDGPSSGDKVKCRPCAERTITRSRRQKTSKIRVAHLHYPPRQQR</sequence>
<keyword evidence="2" id="KW-0645">Protease</keyword>
<proteinExistence type="inferred from homology"/>
<evidence type="ECO:0008006" key="11">
    <source>
        <dbReference type="Google" id="ProtNLM"/>
    </source>
</evidence>
<dbReference type="GO" id="GO:0003697">
    <property type="term" value="F:single-stranded DNA binding"/>
    <property type="evidence" value="ECO:0007669"/>
    <property type="project" value="InterPro"/>
</dbReference>
<evidence type="ECO:0000256" key="6">
    <source>
        <dbReference type="ARBA" id="ARBA00023125"/>
    </source>
</evidence>
<evidence type="ECO:0000256" key="8">
    <source>
        <dbReference type="SAM" id="MobiDB-lite"/>
    </source>
</evidence>
<dbReference type="PANTHER" id="PTHR13604">
    <property type="entry name" value="DC12-RELATED"/>
    <property type="match status" value="1"/>
</dbReference>
<dbReference type="AlphaFoldDB" id="S8E235"/>
<dbReference type="GO" id="GO:0016829">
    <property type="term" value="F:lyase activity"/>
    <property type="evidence" value="ECO:0007669"/>
    <property type="project" value="UniProtKB-KW"/>
</dbReference>
<gene>
    <name evidence="9" type="ORF">FOMPIDRAFT_1031163</name>
</gene>
<evidence type="ECO:0000256" key="3">
    <source>
        <dbReference type="ARBA" id="ARBA00022763"/>
    </source>
</evidence>
<dbReference type="Pfam" id="PF02586">
    <property type="entry name" value="SRAP"/>
    <property type="match status" value="1"/>
</dbReference>
<keyword evidence="10" id="KW-1185">Reference proteome</keyword>